<comment type="catalytic activity">
    <reaction evidence="1">
        <text>S-ubiquitinyl-[E2 ubiquitin-conjugating enzyme]-L-cysteine + [acceptor protein]-L-lysine = [E2 ubiquitin-conjugating enzyme]-L-cysteine + N(6)-ubiquitinyl-[acceptor protein]-L-lysine.</text>
        <dbReference type="EC" id="2.3.2.26"/>
    </reaction>
</comment>
<dbReference type="Pfam" id="PF14377">
    <property type="entry name" value="UBM"/>
    <property type="match status" value="3"/>
</dbReference>
<keyword evidence="13" id="KW-1185">Reference proteome</keyword>
<name>A0AA88YN80_PINIB</name>
<feature type="compositionally biased region" description="Basic and acidic residues" evidence="10">
    <location>
        <begin position="224"/>
        <end position="241"/>
    </location>
</feature>
<dbReference type="GO" id="GO:0061630">
    <property type="term" value="F:ubiquitin protein ligase activity"/>
    <property type="evidence" value="ECO:0007669"/>
    <property type="project" value="UniProtKB-EC"/>
</dbReference>
<comment type="caution">
    <text evidence="12">The sequence shown here is derived from an EMBL/GenBank/DDBJ whole genome shotgun (WGS) entry which is preliminary data.</text>
</comment>
<comment type="pathway">
    <text evidence="3">Protein modification; protein ubiquitination.</text>
</comment>
<dbReference type="Gene3D" id="6.10.250.1630">
    <property type="match status" value="1"/>
</dbReference>
<feature type="region of interest" description="Disordered" evidence="10">
    <location>
        <begin position="1417"/>
        <end position="1469"/>
    </location>
</feature>
<evidence type="ECO:0000313" key="12">
    <source>
        <dbReference type="EMBL" id="KAK3102129.1"/>
    </source>
</evidence>
<evidence type="ECO:0000256" key="9">
    <source>
        <dbReference type="PROSITE-ProRule" id="PRU00104"/>
    </source>
</evidence>
<feature type="active site" description="Glycyl thioester intermediate" evidence="9">
    <location>
        <position position="1866"/>
    </location>
</feature>
<reference evidence="12" key="1">
    <citation type="submission" date="2019-08" db="EMBL/GenBank/DDBJ databases">
        <title>The improved chromosome-level genome for the pearl oyster Pinctada fucata martensii using PacBio sequencing and Hi-C.</title>
        <authorList>
            <person name="Zheng Z."/>
        </authorList>
    </citation>
    <scope>NUCLEOTIDE SEQUENCE</scope>
    <source>
        <strain evidence="12">ZZ-2019</strain>
        <tissue evidence="12">Adductor muscle</tissue>
    </source>
</reference>
<gene>
    <name evidence="12" type="ORF">FSP39_009035</name>
</gene>
<evidence type="ECO:0000256" key="10">
    <source>
        <dbReference type="SAM" id="MobiDB-lite"/>
    </source>
</evidence>
<dbReference type="Gene3D" id="3.30.2410.10">
    <property type="entry name" value="Hect, E3 ligase catalytic domain"/>
    <property type="match status" value="1"/>
</dbReference>
<feature type="region of interest" description="Disordered" evidence="10">
    <location>
        <begin position="619"/>
        <end position="644"/>
    </location>
</feature>
<dbReference type="CDD" id="cd00078">
    <property type="entry name" value="HECTc"/>
    <property type="match status" value="1"/>
</dbReference>
<feature type="compositionally biased region" description="Low complexity" evidence="10">
    <location>
        <begin position="1441"/>
        <end position="1469"/>
    </location>
</feature>
<feature type="region of interest" description="Disordered" evidence="10">
    <location>
        <begin position="400"/>
        <end position="422"/>
    </location>
</feature>
<dbReference type="EC" id="2.3.2.26" evidence="4"/>
<dbReference type="InterPro" id="IPR025527">
    <property type="entry name" value="HUWE1/Rev1_UBM"/>
</dbReference>
<organism evidence="12 13">
    <name type="scientific">Pinctada imbricata</name>
    <name type="common">Atlantic pearl-oyster</name>
    <name type="synonym">Pinctada martensii</name>
    <dbReference type="NCBI Taxonomy" id="66713"/>
    <lineage>
        <taxon>Eukaryota</taxon>
        <taxon>Metazoa</taxon>
        <taxon>Spiralia</taxon>
        <taxon>Lophotrochozoa</taxon>
        <taxon>Mollusca</taxon>
        <taxon>Bivalvia</taxon>
        <taxon>Autobranchia</taxon>
        <taxon>Pteriomorphia</taxon>
        <taxon>Pterioida</taxon>
        <taxon>Pterioidea</taxon>
        <taxon>Pteriidae</taxon>
        <taxon>Pinctada</taxon>
    </lineage>
</organism>
<feature type="compositionally biased region" description="Basic and acidic residues" evidence="10">
    <location>
        <begin position="1417"/>
        <end position="1433"/>
    </location>
</feature>
<dbReference type="PROSITE" id="PS50237">
    <property type="entry name" value="HECT"/>
    <property type="match status" value="1"/>
</dbReference>
<dbReference type="PANTHER" id="PTHR11254:SF67">
    <property type="entry name" value="E3 UBIQUITIN-PROTEIN LIGASE HUWE1"/>
    <property type="match status" value="1"/>
</dbReference>
<dbReference type="InterPro" id="IPR035983">
    <property type="entry name" value="Hect_E3_ubiquitin_ligase"/>
</dbReference>
<dbReference type="EMBL" id="VSWD01000005">
    <property type="protein sequence ID" value="KAK3102129.1"/>
    <property type="molecule type" value="Genomic_DNA"/>
</dbReference>
<dbReference type="PANTHER" id="PTHR11254">
    <property type="entry name" value="HECT DOMAIN UBIQUITIN-PROTEIN LIGASE"/>
    <property type="match status" value="1"/>
</dbReference>
<dbReference type="Gene3D" id="3.90.1750.10">
    <property type="entry name" value="Hect, E3 ligase catalytic domains"/>
    <property type="match status" value="1"/>
</dbReference>
<evidence type="ECO:0000256" key="8">
    <source>
        <dbReference type="ARBA" id="ARBA00034494"/>
    </source>
</evidence>
<feature type="compositionally biased region" description="Low complexity" evidence="10">
    <location>
        <begin position="960"/>
        <end position="973"/>
    </location>
</feature>
<sequence>MCHSSLFTIKGGSSGHQVLINALGQHHSRGNYGFQLPLLHDNDNGNESALPTIPPAPSNVLPSHPLLVRQPDTHSGGMTRVHRRGQRGTCRYNPSTQTLHFNLSRQPNPPVILQRLLGPTTAADVLQLTSTLTSVAGPTPTRVVLANDEPHFFSANNDPFEEFFQEEGGSYSGVLTNVPSTLTRWTEEAKVLDGDSVHDCITALKPDIIECLEQHRDEELKELREQKKKDNHSKENKKPDLSKMQAGWKTPPLASEAAAAAELIATAVVEDILHTSTPPSTTSQSAERIATAVVEDILQRSTPSSTAQSVVSSSGLGEDVTATPQVQGPFLTTPAATFLDPNQPLPVVLPPALRGNREGQRGSNLASLLMNDPASPSVPPQLSGETMAQILGLESISTGGESIVTGSDRHQGDGSITPEEVSGISSSDAVTIQSSGNFLLLNSVVDSMGLMHPNFMASFYSSPRVNFDSPASTAASAGPESPMTNYSWYRPQVEPESPSMPATSSTEGPDAPPRAPVVPGLESITLPTASSSNPPPPPAGGGGGPSSDLPEGVDPSFLAALPENIRQEVVAEQLRLQRIQQSAREQALTAQSTGTAEVSPEFLAALPPNIQEEVLAQQRTEQARLQAQQQSTSTPTDTPVDPASFLATLPSSLRQQVLADMDDSMVAVLPPDLAAEAQSLRRELEERHRRIMQERLFTQAGAGSLSSILRHTGFGGRLGAGRYSIRAVPRMPRRADGGWAFGPGRLGGTLGNSSQSAMKIRGRHLLDHEALTCLLVLLFVDEPKLNTTRLHRVLRNLCYHDPTRVWVIRALLSILQKTGECKLEESEKGKLGEKGKKKGQAMTSVDNNVTVKSDTKNQGTWLSISLEAALGCRANVFQIQRSGKKHTGGGSGAVTIHPQASPVVCRHVLDTLIALAKVFPSQFLPTNKVKEMDKCERTEEKSDSEKIKHGATSLSQCQNTTSSVSSPKASTSDTSLRTETDFWDVLVRLDSMSGKKGKSVQRTHNPNPEGEVNFYNYDSSPLGQLMMMLSHPVVKRSQLLTDRLLRLLGLVAIVLNDNKSVSRSAAYGASTASSLLSRSAIANNMANSLTVGAPAIASGLRSQGSSTAPAEPTTEKKEELQESKKSEESEESPILTDQLKLAVQAANKATRLAVLKLLLEGARVLGMTVCSHIKSLLRELRDYSSKIKDENDEDMKDIDMPSTSSGKGVLTDRYNPGSSVVVAAPKKIKVGRELQLPSMTLLTSKTSSQHFFLRILKVIIQLRDNMMSVEKSISRPADRDLSSITEAMAALEAEAEAIIDMVGQRAQHNHQLRQIQRLETGAPEPQQPPAQQPEPQQSTVQTTQGAVGVNNPTSTVSMSASVSLKMLMHLSEKLDLDDLWQVLGECLTELAKTPDHHAVLILQPAVEAFFIVHAGEKDGKPSEQTSQKREDQLSHLNPDMAPASPAASSSENPAPAIARENSVSSSVSSMSTVTSDTQKFLKFAETHRTVLNQILRQSTTPLSDGPFSVLVDHTRILDFDVKRRYFRQELERLDEGMRREDLAVHIRREHVFEDSFRELFRRSADEWKHRFYIVFEGEEGQDAGGLLREWYIIISREIFNPMYALFCISPGDRVTYTINPSSHCNSNHLSYFKFVGRIIAKAVYDNKLLECYFTRSFYKHIIGQAVKYTDMESEDYSFYQGLVFLLENNVEDLGYDLTFSTEIQEFGVTEVRDLKPDGRNIQVTEENKKEYVKLVCQMKMTGAIRQQIKAFMEGFYDIIPKRLISIFNEQELELLISGLPTIDIDDLKSNTEYHKYQPTSLQVQWFWRALRSFDQADRAQFLQFVTGTSKVPLQGFAFLEGMNGYQKFQIHRDDRSTDRLPVAHTCFNQLDLPAYETYDKLRHMLLLAINECSEGFGLA</sequence>
<feature type="region of interest" description="Disordered" evidence="10">
    <location>
        <begin position="224"/>
        <end position="247"/>
    </location>
</feature>
<feature type="compositionally biased region" description="Polar residues" evidence="10">
    <location>
        <begin position="1338"/>
        <end position="1354"/>
    </location>
</feature>
<dbReference type="Proteomes" id="UP001186944">
    <property type="component" value="Unassembled WGS sequence"/>
</dbReference>
<dbReference type="FunFam" id="3.90.1750.10:FF:000003">
    <property type="entry name" value="E3 ubiquitin-protein ligase UPL1"/>
    <property type="match status" value="1"/>
</dbReference>
<feature type="region of interest" description="Disordered" evidence="10">
    <location>
        <begin position="933"/>
        <end position="973"/>
    </location>
</feature>
<feature type="region of interest" description="Disordered" evidence="10">
    <location>
        <begin position="1100"/>
        <end position="1134"/>
    </location>
</feature>
<dbReference type="Gene3D" id="3.30.2160.10">
    <property type="entry name" value="Hect, E3 ligase catalytic domain"/>
    <property type="match status" value="1"/>
</dbReference>
<keyword evidence="7" id="KW-0539">Nucleus</keyword>
<feature type="region of interest" description="Disordered" evidence="10">
    <location>
        <begin position="1322"/>
        <end position="1354"/>
    </location>
</feature>
<evidence type="ECO:0000256" key="2">
    <source>
        <dbReference type="ARBA" id="ARBA00004123"/>
    </source>
</evidence>
<dbReference type="InterPro" id="IPR000569">
    <property type="entry name" value="HECT_dom"/>
</dbReference>
<dbReference type="GO" id="GO:0005634">
    <property type="term" value="C:nucleus"/>
    <property type="evidence" value="ECO:0007669"/>
    <property type="project" value="UniProtKB-SubCell"/>
</dbReference>
<feature type="domain" description="HECT" evidence="11">
    <location>
        <begin position="1563"/>
        <end position="1899"/>
    </location>
</feature>
<accession>A0AA88YN80</accession>
<evidence type="ECO:0000256" key="7">
    <source>
        <dbReference type="ARBA" id="ARBA00023242"/>
    </source>
</evidence>
<keyword evidence="6 9" id="KW-0833">Ubl conjugation pathway</keyword>
<evidence type="ECO:0000259" key="11">
    <source>
        <dbReference type="PROSITE" id="PS50237"/>
    </source>
</evidence>
<evidence type="ECO:0000256" key="6">
    <source>
        <dbReference type="ARBA" id="ARBA00022786"/>
    </source>
</evidence>
<dbReference type="GO" id="GO:0005737">
    <property type="term" value="C:cytoplasm"/>
    <property type="evidence" value="ECO:0007669"/>
    <property type="project" value="TreeGrafter"/>
</dbReference>
<feature type="compositionally biased region" description="Basic and acidic residues" evidence="10">
    <location>
        <begin position="1113"/>
        <end position="1127"/>
    </location>
</feature>
<comment type="similarity">
    <text evidence="8">Belongs to the UPL family. TOM1/PTR1 subfamily.</text>
</comment>
<dbReference type="GO" id="GO:0000209">
    <property type="term" value="P:protein polyubiquitination"/>
    <property type="evidence" value="ECO:0007669"/>
    <property type="project" value="TreeGrafter"/>
</dbReference>
<dbReference type="SUPFAM" id="SSF56204">
    <property type="entry name" value="Hect, E3 ligase catalytic domain"/>
    <property type="match status" value="1"/>
</dbReference>
<feature type="compositionally biased region" description="Low complexity" evidence="10">
    <location>
        <begin position="626"/>
        <end position="644"/>
    </location>
</feature>
<evidence type="ECO:0000256" key="4">
    <source>
        <dbReference type="ARBA" id="ARBA00012485"/>
    </source>
</evidence>
<evidence type="ECO:0000256" key="1">
    <source>
        <dbReference type="ARBA" id="ARBA00000885"/>
    </source>
</evidence>
<comment type="subcellular location">
    <subcellularLocation>
        <location evidence="2">Nucleus</location>
    </subcellularLocation>
</comment>
<evidence type="ECO:0000313" key="13">
    <source>
        <dbReference type="Proteomes" id="UP001186944"/>
    </source>
</evidence>
<proteinExistence type="inferred from homology"/>
<dbReference type="Pfam" id="PF00632">
    <property type="entry name" value="HECT"/>
    <property type="match status" value="1"/>
</dbReference>
<dbReference type="InterPro" id="IPR050409">
    <property type="entry name" value="E3_ubiq-protein_ligase"/>
</dbReference>
<feature type="region of interest" description="Disordered" evidence="10">
    <location>
        <begin position="468"/>
        <end position="555"/>
    </location>
</feature>
<feature type="compositionally biased region" description="Basic and acidic residues" evidence="10">
    <location>
        <begin position="933"/>
        <end position="948"/>
    </location>
</feature>
<dbReference type="SMART" id="SM00119">
    <property type="entry name" value="HECTc"/>
    <property type="match status" value="1"/>
</dbReference>
<dbReference type="FunFam" id="3.30.2160.10:FF:000007">
    <property type="entry name" value="E3 ubiquitin-protein ligase HUWE1 isoform X2"/>
    <property type="match status" value="1"/>
</dbReference>
<protein>
    <recommendedName>
        <fullName evidence="4">HECT-type E3 ubiquitin transferase</fullName>
        <ecNumber evidence="4">2.3.2.26</ecNumber>
    </recommendedName>
</protein>
<dbReference type="GO" id="GO:0006511">
    <property type="term" value="P:ubiquitin-dependent protein catabolic process"/>
    <property type="evidence" value="ECO:0007669"/>
    <property type="project" value="TreeGrafter"/>
</dbReference>
<evidence type="ECO:0000256" key="5">
    <source>
        <dbReference type="ARBA" id="ARBA00022679"/>
    </source>
</evidence>
<keyword evidence="5" id="KW-0808">Transferase</keyword>
<evidence type="ECO:0000256" key="3">
    <source>
        <dbReference type="ARBA" id="ARBA00004906"/>
    </source>
</evidence>
<dbReference type="FunFam" id="3.30.2410.10:FF:000004">
    <property type="entry name" value="E3 ubiquitin-protein ligase HUWE1, variant"/>
    <property type="match status" value="1"/>
</dbReference>